<dbReference type="Gene3D" id="3.30.2350.10">
    <property type="entry name" value="Pseudouridine synthase"/>
    <property type="match status" value="1"/>
</dbReference>
<comment type="catalytic activity">
    <reaction evidence="1">
        <text>a uridine in RNA = a pseudouridine in RNA</text>
        <dbReference type="Rhea" id="RHEA:48348"/>
        <dbReference type="Rhea" id="RHEA-COMP:12068"/>
        <dbReference type="Rhea" id="RHEA-COMP:12069"/>
        <dbReference type="ChEBI" id="CHEBI:65314"/>
        <dbReference type="ChEBI" id="CHEBI:65315"/>
    </reaction>
</comment>
<dbReference type="AlphaFoldDB" id="A0AAQ1TUX9"/>
<gene>
    <name evidence="5" type="ORF">Cst04h_22730</name>
</gene>
<dbReference type="SUPFAM" id="SSF55120">
    <property type="entry name" value="Pseudouridine synthase"/>
    <property type="match status" value="1"/>
</dbReference>
<evidence type="ECO:0000313" key="5">
    <source>
        <dbReference type="EMBL" id="GEA44103.1"/>
    </source>
</evidence>
<dbReference type="GO" id="GO:0003723">
    <property type="term" value="F:RNA binding"/>
    <property type="evidence" value="ECO:0007669"/>
    <property type="project" value="InterPro"/>
</dbReference>
<dbReference type="RefSeq" id="WP_005531880.1">
    <property type="nucleotide sequence ID" value="NZ_BJLD01000002.1"/>
</dbReference>
<evidence type="ECO:0000256" key="2">
    <source>
        <dbReference type="ARBA" id="ARBA00031870"/>
    </source>
</evidence>
<evidence type="ECO:0000256" key="1">
    <source>
        <dbReference type="ARBA" id="ARBA00000073"/>
    </source>
</evidence>
<evidence type="ECO:0000256" key="3">
    <source>
        <dbReference type="ARBA" id="ARBA00033164"/>
    </source>
</evidence>
<dbReference type="Proteomes" id="UP000315234">
    <property type="component" value="Unassembled WGS sequence"/>
</dbReference>
<dbReference type="GO" id="GO:0009982">
    <property type="term" value="F:pseudouridine synthase activity"/>
    <property type="evidence" value="ECO:0007669"/>
    <property type="project" value="InterPro"/>
</dbReference>
<protein>
    <recommendedName>
        <fullName evidence="2">RNA pseudouridylate synthase</fullName>
    </recommendedName>
    <alternativeName>
        <fullName evidence="3">RNA-uridine isomerase</fullName>
    </alternativeName>
</protein>
<dbReference type="GO" id="GO:0000455">
    <property type="term" value="P:enzyme-directed rRNA pseudouridine synthesis"/>
    <property type="evidence" value="ECO:0007669"/>
    <property type="project" value="TreeGrafter"/>
</dbReference>
<name>A0AAQ1TUX9_CORST</name>
<feature type="domain" description="Pseudouridine synthase RsuA/RluA-like" evidence="4">
    <location>
        <begin position="80"/>
        <end position="220"/>
    </location>
</feature>
<sequence length="271" mass="30429">MAFRPPAREGISPRKAVLHGTVPAAPQYWAAEAGDSPFPAGALLEPGTRLECPIPAWYHPEVPPEPPIPFDYQVLYADEHLLVVDKPHFLPTTSNGRIVRETLQTRLRVDMDNDEIVPLHRLDRLTAGVVVCSVNPRTRGLYQHMFQDRQMHKTYRARVTQPLQFEGMVTLRMAKPHGSRQVVVDPAGTPTQTFVRASGKDVELQPLTGHTHQLRVLLNHLGSPICGDDTYPVDKGLDLYDFSEPLQLVHERLEFIDPICGARRQFFAAQG</sequence>
<accession>A0AAQ1TUX9</accession>
<dbReference type="InterPro" id="IPR050188">
    <property type="entry name" value="RluA_PseudoU_synthase"/>
</dbReference>
<reference evidence="5 6" key="1">
    <citation type="submission" date="2019-06" db="EMBL/GenBank/DDBJ databases">
        <title>Draft genome sequence of Corynebacterium striatum NBRC 15291.</title>
        <authorList>
            <person name="Miura T."/>
            <person name="Furukawa M."/>
            <person name="Shimamura M."/>
            <person name="Ohyama Y."/>
            <person name="Yamazoe A."/>
            <person name="Kawasaki H."/>
        </authorList>
    </citation>
    <scope>NUCLEOTIDE SEQUENCE [LARGE SCALE GENOMIC DNA]</scope>
    <source>
        <strain evidence="5 6">NBRC 15291</strain>
    </source>
</reference>
<dbReference type="PROSITE" id="PS01129">
    <property type="entry name" value="PSI_RLU"/>
    <property type="match status" value="1"/>
</dbReference>
<dbReference type="PANTHER" id="PTHR21600:SF84">
    <property type="entry name" value="PSEUDOURIDINE SYNTHASE RSUA_RLUA-LIKE DOMAIN-CONTAINING PROTEIN"/>
    <property type="match status" value="1"/>
</dbReference>
<dbReference type="InterPro" id="IPR020103">
    <property type="entry name" value="PsdUridine_synth_cat_dom_sf"/>
</dbReference>
<evidence type="ECO:0000259" key="4">
    <source>
        <dbReference type="Pfam" id="PF00849"/>
    </source>
</evidence>
<comment type="caution">
    <text evidence="5">The sequence shown here is derived from an EMBL/GenBank/DDBJ whole genome shotgun (WGS) entry which is preliminary data.</text>
</comment>
<proteinExistence type="predicted"/>
<dbReference type="EMBL" id="BJLD01000002">
    <property type="protein sequence ID" value="GEA44103.1"/>
    <property type="molecule type" value="Genomic_DNA"/>
</dbReference>
<dbReference type="PANTHER" id="PTHR21600">
    <property type="entry name" value="MITOCHONDRIAL RNA PSEUDOURIDINE SYNTHASE"/>
    <property type="match status" value="1"/>
</dbReference>
<dbReference type="InterPro" id="IPR006224">
    <property type="entry name" value="PsdUridine_synth_RluA-like_CS"/>
</dbReference>
<evidence type="ECO:0000313" key="6">
    <source>
        <dbReference type="Proteomes" id="UP000315234"/>
    </source>
</evidence>
<dbReference type="Pfam" id="PF00849">
    <property type="entry name" value="PseudoU_synth_2"/>
    <property type="match status" value="1"/>
</dbReference>
<dbReference type="GO" id="GO:0140098">
    <property type="term" value="F:catalytic activity, acting on RNA"/>
    <property type="evidence" value="ECO:0007669"/>
    <property type="project" value="UniProtKB-ARBA"/>
</dbReference>
<dbReference type="InterPro" id="IPR006145">
    <property type="entry name" value="PsdUridine_synth_RsuA/RluA"/>
</dbReference>
<organism evidence="5 6">
    <name type="scientific">Corynebacterium striatum</name>
    <dbReference type="NCBI Taxonomy" id="43770"/>
    <lineage>
        <taxon>Bacteria</taxon>
        <taxon>Bacillati</taxon>
        <taxon>Actinomycetota</taxon>
        <taxon>Actinomycetes</taxon>
        <taxon>Mycobacteriales</taxon>
        <taxon>Corynebacteriaceae</taxon>
        <taxon>Corynebacterium</taxon>
    </lineage>
</organism>